<keyword evidence="5 6" id="KW-0949">S-adenosyl-L-methionine</keyword>
<dbReference type="Gene3D" id="3.30.950.10">
    <property type="entry name" value="Methyltransferase, Cobalt-precorrin-4 Transmethylase, Domain 2"/>
    <property type="match status" value="1"/>
</dbReference>
<reference evidence="9 10" key="1">
    <citation type="submission" date="2020-07" db="EMBL/GenBank/DDBJ databases">
        <title>Pusillimonas sp. nov., isolated from poultry manure in Taiwan.</title>
        <authorList>
            <person name="Lin S.-Y."/>
            <person name="Tang Y.-S."/>
            <person name="Young C.-C."/>
        </authorList>
    </citation>
    <scope>NUCLEOTIDE SEQUENCE [LARGE SCALE GENOMIC DNA]</scope>
    <source>
        <strain evidence="9 10">CC-YST705</strain>
    </source>
</reference>
<dbReference type="InterPro" id="IPR018063">
    <property type="entry name" value="SAM_MeTrfase_RsmI_CS"/>
</dbReference>
<sequence length="312" mass="33915">MNQVPEASKAHMSWNRLAERVAQQDWPQSTLYVVATPIGNLGDFSLRGWHALSLCDVIAAEDTRATRPLLDAWGIDTALMAAHRHNEAGAAERIVERLAQGQRVALVSDAGAPGISDPGARVVRVVREAGYRVIAIPGASAVVALLMASGVTTDENPSYAFAGFAPPKTQARQKWLESWCKGETPVVLYEAPHRLRACLRDLHAICGDERLVTIGRELTKRFEEVATLRLAQAEAWLEADTHREQGELALVVHAPERAQVATGLDESVLKWLDAALESLSVRDAVKLVTRATGLPKDIVYSAALARNADREA</sequence>
<comment type="function">
    <text evidence="6">Catalyzes the 2'-O-methylation of the ribose of cytidine 1402 (C1402) in 16S rRNA.</text>
</comment>
<keyword evidence="1 6" id="KW-0963">Cytoplasm</keyword>
<dbReference type="PANTHER" id="PTHR46111">
    <property type="entry name" value="RIBOSOMAL RNA SMALL SUBUNIT METHYLTRANSFERASE I"/>
    <property type="match status" value="1"/>
</dbReference>
<evidence type="ECO:0000256" key="1">
    <source>
        <dbReference type="ARBA" id="ARBA00022490"/>
    </source>
</evidence>
<dbReference type="Pfam" id="PF23016">
    <property type="entry name" value="RsmI_C"/>
    <property type="match status" value="1"/>
</dbReference>
<dbReference type="InterPro" id="IPR000878">
    <property type="entry name" value="4pyrrol_Mease"/>
</dbReference>
<keyword evidence="2 6" id="KW-0698">rRNA processing</keyword>
<dbReference type="EC" id="2.1.1.198" evidence="6"/>
<comment type="subcellular location">
    <subcellularLocation>
        <location evidence="6">Cytoplasm</location>
    </subcellularLocation>
</comment>
<dbReference type="RefSeq" id="WP_226954063.1">
    <property type="nucleotide sequence ID" value="NZ_JACDXW010000003.1"/>
</dbReference>
<dbReference type="EMBL" id="JACDXW010000003">
    <property type="protein sequence ID" value="MCB5363689.1"/>
    <property type="molecule type" value="Genomic_DNA"/>
</dbReference>
<evidence type="ECO:0000259" key="7">
    <source>
        <dbReference type="Pfam" id="PF00590"/>
    </source>
</evidence>
<dbReference type="HAMAP" id="MF_01877">
    <property type="entry name" value="16SrRNA_methyltr_I"/>
    <property type="match status" value="1"/>
</dbReference>
<evidence type="ECO:0000259" key="8">
    <source>
        <dbReference type="Pfam" id="PF23016"/>
    </source>
</evidence>
<evidence type="ECO:0000256" key="3">
    <source>
        <dbReference type="ARBA" id="ARBA00022603"/>
    </source>
</evidence>
<dbReference type="InterPro" id="IPR014776">
    <property type="entry name" value="4pyrrole_Mease_sub2"/>
</dbReference>
<comment type="similarity">
    <text evidence="6">Belongs to the methyltransferase superfamily. RsmI family.</text>
</comment>
<keyword evidence="4 6" id="KW-0808">Transferase</keyword>
<keyword evidence="10" id="KW-1185">Reference proteome</keyword>
<dbReference type="Pfam" id="PF00590">
    <property type="entry name" value="TP_methylase"/>
    <property type="match status" value="1"/>
</dbReference>
<feature type="domain" description="Tetrapyrrole methylase" evidence="7">
    <location>
        <begin position="30"/>
        <end position="233"/>
    </location>
</feature>
<feature type="domain" description="RsmI HTH" evidence="8">
    <location>
        <begin position="264"/>
        <end position="306"/>
    </location>
</feature>
<dbReference type="InterPro" id="IPR008189">
    <property type="entry name" value="rRNA_ssu_MeTfrase_I"/>
</dbReference>
<evidence type="ECO:0000256" key="5">
    <source>
        <dbReference type="ARBA" id="ARBA00022691"/>
    </source>
</evidence>
<dbReference type="NCBIfam" id="TIGR00096">
    <property type="entry name" value="16S rRNA (cytidine(1402)-2'-O)-methyltransferase"/>
    <property type="match status" value="1"/>
</dbReference>
<accession>A0ABS8CCE0</accession>
<dbReference type="PANTHER" id="PTHR46111:SF1">
    <property type="entry name" value="RIBOSOMAL RNA SMALL SUBUNIT METHYLTRANSFERASE I"/>
    <property type="match status" value="1"/>
</dbReference>
<evidence type="ECO:0000313" key="9">
    <source>
        <dbReference type="EMBL" id="MCB5363689.1"/>
    </source>
</evidence>
<name>A0ABS8CCE0_9BURK</name>
<gene>
    <name evidence="6 9" type="primary">rsmI</name>
    <name evidence="9" type="ORF">H0484_07995</name>
</gene>
<dbReference type="Proteomes" id="UP000776983">
    <property type="component" value="Unassembled WGS sequence"/>
</dbReference>
<dbReference type="CDD" id="cd11648">
    <property type="entry name" value="RsmI"/>
    <property type="match status" value="1"/>
</dbReference>
<organism evidence="9 10">
    <name type="scientific">Mesopusillimonas faecipullorum</name>
    <dbReference type="NCBI Taxonomy" id="2755040"/>
    <lineage>
        <taxon>Bacteria</taxon>
        <taxon>Pseudomonadati</taxon>
        <taxon>Pseudomonadota</taxon>
        <taxon>Betaproteobacteria</taxon>
        <taxon>Burkholderiales</taxon>
        <taxon>Alcaligenaceae</taxon>
        <taxon>Mesopusillimonas</taxon>
    </lineage>
</organism>
<dbReference type="Gene3D" id="3.40.1010.10">
    <property type="entry name" value="Cobalt-precorrin-4 Transmethylase, Domain 1"/>
    <property type="match status" value="1"/>
</dbReference>
<comment type="catalytic activity">
    <reaction evidence="6">
        <text>cytidine(1402) in 16S rRNA + S-adenosyl-L-methionine = 2'-O-methylcytidine(1402) in 16S rRNA + S-adenosyl-L-homocysteine + H(+)</text>
        <dbReference type="Rhea" id="RHEA:42924"/>
        <dbReference type="Rhea" id="RHEA-COMP:10285"/>
        <dbReference type="Rhea" id="RHEA-COMP:10286"/>
        <dbReference type="ChEBI" id="CHEBI:15378"/>
        <dbReference type="ChEBI" id="CHEBI:57856"/>
        <dbReference type="ChEBI" id="CHEBI:59789"/>
        <dbReference type="ChEBI" id="CHEBI:74495"/>
        <dbReference type="ChEBI" id="CHEBI:82748"/>
        <dbReference type="EC" id="2.1.1.198"/>
    </reaction>
</comment>
<evidence type="ECO:0000256" key="6">
    <source>
        <dbReference type="HAMAP-Rule" id="MF_01877"/>
    </source>
</evidence>
<dbReference type="GO" id="GO:0032259">
    <property type="term" value="P:methylation"/>
    <property type="evidence" value="ECO:0007669"/>
    <property type="project" value="UniProtKB-KW"/>
</dbReference>
<dbReference type="InterPro" id="IPR014777">
    <property type="entry name" value="4pyrrole_Mease_sub1"/>
</dbReference>
<proteinExistence type="inferred from homology"/>
<dbReference type="PIRSF" id="PIRSF005917">
    <property type="entry name" value="MTase_YraL"/>
    <property type="match status" value="1"/>
</dbReference>
<dbReference type="InterPro" id="IPR053910">
    <property type="entry name" value="RsmI_HTH"/>
</dbReference>
<protein>
    <recommendedName>
        <fullName evidence="6">Ribosomal RNA small subunit methyltransferase I</fullName>
        <ecNumber evidence="6">2.1.1.198</ecNumber>
    </recommendedName>
    <alternativeName>
        <fullName evidence="6">16S rRNA 2'-O-ribose C1402 methyltransferase</fullName>
    </alternativeName>
    <alternativeName>
        <fullName evidence="6">rRNA (cytidine-2'-O-)-methyltransferase RsmI</fullName>
    </alternativeName>
</protein>
<keyword evidence="3 6" id="KW-0489">Methyltransferase</keyword>
<dbReference type="GO" id="GO:0008168">
    <property type="term" value="F:methyltransferase activity"/>
    <property type="evidence" value="ECO:0007669"/>
    <property type="project" value="UniProtKB-KW"/>
</dbReference>
<dbReference type="SUPFAM" id="SSF53790">
    <property type="entry name" value="Tetrapyrrole methylase"/>
    <property type="match status" value="1"/>
</dbReference>
<evidence type="ECO:0000313" key="10">
    <source>
        <dbReference type="Proteomes" id="UP000776983"/>
    </source>
</evidence>
<dbReference type="PROSITE" id="PS01296">
    <property type="entry name" value="RSMI"/>
    <property type="match status" value="1"/>
</dbReference>
<evidence type="ECO:0000256" key="4">
    <source>
        <dbReference type="ARBA" id="ARBA00022679"/>
    </source>
</evidence>
<comment type="caution">
    <text evidence="9">The sequence shown here is derived from an EMBL/GenBank/DDBJ whole genome shotgun (WGS) entry which is preliminary data.</text>
</comment>
<dbReference type="InterPro" id="IPR035996">
    <property type="entry name" value="4pyrrol_Methylase_sf"/>
</dbReference>
<evidence type="ECO:0000256" key="2">
    <source>
        <dbReference type="ARBA" id="ARBA00022552"/>
    </source>
</evidence>